<feature type="transmembrane region" description="Helical" evidence="1">
    <location>
        <begin position="384"/>
        <end position="405"/>
    </location>
</feature>
<feature type="transmembrane region" description="Helical" evidence="1">
    <location>
        <begin position="448"/>
        <end position="470"/>
    </location>
</feature>
<dbReference type="AlphaFoldDB" id="A0A485KLB2"/>
<keyword evidence="1" id="KW-0472">Membrane</keyword>
<evidence type="ECO:0000313" key="3">
    <source>
        <dbReference type="EMBL" id="VFT85665.1"/>
    </source>
</evidence>
<keyword evidence="1" id="KW-1133">Transmembrane helix</keyword>
<feature type="transmembrane region" description="Helical" evidence="1">
    <location>
        <begin position="279"/>
        <end position="298"/>
    </location>
</feature>
<feature type="transmembrane region" description="Helical" evidence="1">
    <location>
        <begin position="417"/>
        <end position="436"/>
    </location>
</feature>
<feature type="transmembrane region" description="Helical" evidence="1">
    <location>
        <begin position="116"/>
        <end position="139"/>
    </location>
</feature>
<dbReference type="EMBL" id="VJMH01005114">
    <property type="protein sequence ID" value="KAF0700725.1"/>
    <property type="molecule type" value="Genomic_DNA"/>
</dbReference>
<dbReference type="PANTHER" id="PTHR31061:SF24">
    <property type="entry name" value="LD22376P"/>
    <property type="match status" value="1"/>
</dbReference>
<feature type="transmembrane region" description="Helical" evidence="1">
    <location>
        <begin position="482"/>
        <end position="499"/>
    </location>
</feature>
<feature type="transmembrane region" description="Helical" evidence="1">
    <location>
        <begin position="305"/>
        <end position="324"/>
    </location>
</feature>
<accession>A0A485KLB2</accession>
<sequence>MNVAQVHFRYTSAESTSSLVLYGNSEDCHRCELLPQRPVTCAPENASCLALFPNTTYDFSIDGVYPMHLELRSQDKPVWAAQYQFADLSEYTMQAQELDTGDVHASIILDHEGSPAAILTVLFVCILVWIGSCFGLFFWKRHLASLRSDDEDEPSSLMPLLVPADDPAAAITSSKSRVVSLDVFRGLTISTMIFVNYGGGGYWIFNHSTWNGLTIADLVFPWFAWIMGVTMAISFARHQRRHLTSLHVFRACACRSLKLFALGLFLNNGFDLATWRIPGVLQSFGASYFIVSSIVLGGPNWFVQGMAMAAIVVLQTMLVFFLPVPGCPTGYLGPGGLGDGGLYTNCTGGAHRAVDVALFGMSHIFQHPTCKPVYVTDGFDPEGFLNWFMVALTTFLGYSFGLLMLCQSSWPRKASVVACAGVALLVVGLVASQARVNDGWIPINKNLWSLSFVCVTSGLASLVFAAVYLVVDVFDIWSGAPFLHAGMNAILLYCGHELLDGYFPFGFAHDETSHTATTLSNVLGVVSWLIIARLLHAKKIFVTV</sequence>
<dbReference type="OrthoDB" id="2149840at2759"/>
<protein>
    <submittedName>
        <fullName evidence="3">Aste57867_8779 protein</fullName>
    </submittedName>
</protein>
<evidence type="ECO:0000256" key="1">
    <source>
        <dbReference type="SAM" id="Phobius"/>
    </source>
</evidence>
<feature type="transmembrane region" description="Helical" evidence="1">
    <location>
        <begin position="519"/>
        <end position="536"/>
    </location>
</feature>
<keyword evidence="4" id="KW-1185">Reference proteome</keyword>
<dbReference type="Proteomes" id="UP000332933">
    <property type="component" value="Unassembled WGS sequence"/>
</dbReference>
<dbReference type="EMBL" id="CAADRA010005135">
    <property type="protein sequence ID" value="VFT85665.1"/>
    <property type="molecule type" value="Genomic_DNA"/>
</dbReference>
<gene>
    <name evidence="3" type="primary">Aste57867_8779</name>
    <name evidence="2" type="ORF">As57867_008745</name>
    <name evidence="3" type="ORF">ASTE57867_8779</name>
</gene>
<evidence type="ECO:0000313" key="4">
    <source>
        <dbReference type="Proteomes" id="UP000332933"/>
    </source>
</evidence>
<reference evidence="3 4" key="1">
    <citation type="submission" date="2019-03" db="EMBL/GenBank/DDBJ databases">
        <authorList>
            <person name="Gaulin E."/>
            <person name="Dumas B."/>
        </authorList>
    </citation>
    <scope>NUCLEOTIDE SEQUENCE [LARGE SCALE GENOMIC DNA]</scope>
    <source>
        <strain evidence="3">CBS 568.67</strain>
    </source>
</reference>
<organism evidence="3 4">
    <name type="scientific">Aphanomyces stellatus</name>
    <dbReference type="NCBI Taxonomy" id="120398"/>
    <lineage>
        <taxon>Eukaryota</taxon>
        <taxon>Sar</taxon>
        <taxon>Stramenopiles</taxon>
        <taxon>Oomycota</taxon>
        <taxon>Saprolegniomycetes</taxon>
        <taxon>Saprolegniales</taxon>
        <taxon>Verrucalvaceae</taxon>
        <taxon>Aphanomyces</taxon>
    </lineage>
</organism>
<keyword evidence="1" id="KW-0812">Transmembrane</keyword>
<evidence type="ECO:0000313" key="2">
    <source>
        <dbReference type="EMBL" id="KAF0700725.1"/>
    </source>
</evidence>
<proteinExistence type="predicted"/>
<name>A0A485KLB2_9STRA</name>
<dbReference type="PANTHER" id="PTHR31061">
    <property type="entry name" value="LD22376P"/>
    <property type="match status" value="1"/>
</dbReference>
<feature type="transmembrane region" description="Helical" evidence="1">
    <location>
        <begin position="211"/>
        <end position="236"/>
    </location>
</feature>
<reference evidence="2" key="2">
    <citation type="submission" date="2019-06" db="EMBL/GenBank/DDBJ databases">
        <title>Genomics analysis of Aphanomyces spp. identifies a new class of oomycete effector associated with host adaptation.</title>
        <authorList>
            <person name="Gaulin E."/>
        </authorList>
    </citation>
    <scope>NUCLEOTIDE SEQUENCE</scope>
    <source>
        <strain evidence="2">CBS 578.67</strain>
    </source>
</reference>
<feature type="transmembrane region" description="Helical" evidence="1">
    <location>
        <begin position="183"/>
        <end position="205"/>
    </location>
</feature>